<evidence type="ECO:0000313" key="4">
    <source>
        <dbReference type="Proteomes" id="UP000801492"/>
    </source>
</evidence>
<keyword evidence="4" id="KW-1185">Reference proteome</keyword>
<evidence type="ECO:0000256" key="1">
    <source>
        <dbReference type="SAM" id="MobiDB-lite"/>
    </source>
</evidence>
<dbReference type="Proteomes" id="UP000801492">
    <property type="component" value="Unassembled WGS sequence"/>
</dbReference>
<feature type="compositionally biased region" description="Basic and acidic residues" evidence="1">
    <location>
        <begin position="93"/>
        <end position="118"/>
    </location>
</feature>
<protein>
    <submittedName>
        <fullName evidence="3">Uncharacterized protein</fullName>
    </submittedName>
</protein>
<sequence length="146" mass="16641">MPILLSRFTVEALEAVMVLTFVVLIILLVRNQELSCLIPDAEDWNISATVVQSVHQHVFRQQEIAKNVPGVVSVNDHFYDLYLTAHVLESVHSDEDSLKQRGRIREDSQDKKMREGKCGAKRMTNKRLNSSGKDAKKKKKDLLEDP</sequence>
<dbReference type="AlphaFoldDB" id="A0A8K0G0E5"/>
<keyword evidence="2" id="KW-1133">Transmembrane helix</keyword>
<reference evidence="3" key="1">
    <citation type="submission" date="2019-08" db="EMBL/GenBank/DDBJ databases">
        <title>The genome of the North American firefly Photinus pyralis.</title>
        <authorList>
            <consortium name="Photinus pyralis genome working group"/>
            <person name="Fallon T.R."/>
            <person name="Sander Lower S.E."/>
            <person name="Weng J.-K."/>
        </authorList>
    </citation>
    <scope>NUCLEOTIDE SEQUENCE</scope>
    <source>
        <strain evidence="3">TRF0915ILg1</strain>
        <tissue evidence="3">Whole body</tissue>
    </source>
</reference>
<comment type="caution">
    <text evidence="3">The sequence shown here is derived from an EMBL/GenBank/DDBJ whole genome shotgun (WGS) entry which is preliminary data.</text>
</comment>
<accession>A0A8K0G0E5</accession>
<organism evidence="3 4">
    <name type="scientific">Ignelater luminosus</name>
    <name type="common">Cucubano</name>
    <name type="synonym">Pyrophorus luminosus</name>
    <dbReference type="NCBI Taxonomy" id="2038154"/>
    <lineage>
        <taxon>Eukaryota</taxon>
        <taxon>Metazoa</taxon>
        <taxon>Ecdysozoa</taxon>
        <taxon>Arthropoda</taxon>
        <taxon>Hexapoda</taxon>
        <taxon>Insecta</taxon>
        <taxon>Pterygota</taxon>
        <taxon>Neoptera</taxon>
        <taxon>Endopterygota</taxon>
        <taxon>Coleoptera</taxon>
        <taxon>Polyphaga</taxon>
        <taxon>Elateriformia</taxon>
        <taxon>Elateroidea</taxon>
        <taxon>Elateridae</taxon>
        <taxon>Agrypninae</taxon>
        <taxon>Pyrophorini</taxon>
        <taxon>Ignelater</taxon>
    </lineage>
</organism>
<dbReference type="EMBL" id="VTPC01090733">
    <property type="protein sequence ID" value="KAF2881491.1"/>
    <property type="molecule type" value="Genomic_DNA"/>
</dbReference>
<proteinExistence type="predicted"/>
<name>A0A8K0G0E5_IGNLU</name>
<feature type="region of interest" description="Disordered" evidence="1">
    <location>
        <begin position="93"/>
        <end position="146"/>
    </location>
</feature>
<evidence type="ECO:0000256" key="2">
    <source>
        <dbReference type="SAM" id="Phobius"/>
    </source>
</evidence>
<gene>
    <name evidence="3" type="ORF">ILUMI_24689</name>
</gene>
<keyword evidence="2" id="KW-0812">Transmembrane</keyword>
<evidence type="ECO:0000313" key="3">
    <source>
        <dbReference type="EMBL" id="KAF2881491.1"/>
    </source>
</evidence>
<feature type="transmembrane region" description="Helical" evidence="2">
    <location>
        <begin position="12"/>
        <end position="29"/>
    </location>
</feature>
<keyword evidence="2" id="KW-0472">Membrane</keyword>